<evidence type="ECO:0000313" key="2">
    <source>
        <dbReference type="Proteomes" id="UP001059596"/>
    </source>
</evidence>
<accession>A0A9P9YC45</accession>
<organism evidence="1 2">
    <name type="scientific">Drosophila gunungcola</name>
    <name type="common">fruit fly</name>
    <dbReference type="NCBI Taxonomy" id="103775"/>
    <lineage>
        <taxon>Eukaryota</taxon>
        <taxon>Metazoa</taxon>
        <taxon>Ecdysozoa</taxon>
        <taxon>Arthropoda</taxon>
        <taxon>Hexapoda</taxon>
        <taxon>Insecta</taxon>
        <taxon>Pterygota</taxon>
        <taxon>Neoptera</taxon>
        <taxon>Endopterygota</taxon>
        <taxon>Diptera</taxon>
        <taxon>Brachycera</taxon>
        <taxon>Muscomorpha</taxon>
        <taxon>Ephydroidea</taxon>
        <taxon>Drosophilidae</taxon>
        <taxon>Drosophila</taxon>
        <taxon>Sophophora</taxon>
    </lineage>
</organism>
<name>A0A9P9YC45_9MUSC</name>
<dbReference type="Proteomes" id="UP001059596">
    <property type="component" value="Unassembled WGS sequence"/>
</dbReference>
<comment type="caution">
    <text evidence="1">The sequence shown here is derived from an EMBL/GenBank/DDBJ whole genome shotgun (WGS) entry which is preliminary data.</text>
</comment>
<evidence type="ECO:0000313" key="1">
    <source>
        <dbReference type="EMBL" id="KAI8034216.1"/>
    </source>
</evidence>
<dbReference type="EMBL" id="JAMKOV010000079">
    <property type="protein sequence ID" value="KAI8034216.1"/>
    <property type="molecule type" value="Genomic_DNA"/>
</dbReference>
<proteinExistence type="predicted"/>
<keyword evidence="2" id="KW-1185">Reference proteome</keyword>
<gene>
    <name evidence="1" type="ORF">M5D96_013067</name>
</gene>
<dbReference type="AlphaFoldDB" id="A0A9P9YC45"/>
<reference evidence="1" key="1">
    <citation type="journal article" date="2023" name="Genome Biol. Evol.">
        <title>Long-read-based Genome Assembly of Drosophila gunungcola Reveals Fewer Chemosensory Genes in Flower-breeding Species.</title>
        <authorList>
            <person name="Negi A."/>
            <person name="Liao B.Y."/>
            <person name="Yeh S.D."/>
        </authorList>
    </citation>
    <scope>NUCLEOTIDE SEQUENCE</scope>
    <source>
        <strain evidence="1">Sukarami</strain>
    </source>
</reference>
<sequence>MPFCESLFRYLDGRPRHPSPLCFVVFLAGLRIGKLRFRKGSIWGPGAIPAVTSNQSSEFSDRAALIAPNCVEVIAIGIGIGIVLESITRRDPFAGNSIRFTNSKHKTQNTLCCVLKGSRGSQTTTTTQFQSYDQSRPILSTKF</sequence>
<protein>
    <submittedName>
        <fullName evidence="1">Uncharacterized protein</fullName>
    </submittedName>
</protein>